<dbReference type="EMBL" id="JAHLJV010000011">
    <property type="protein sequence ID" value="KAK1596713.1"/>
    <property type="molecule type" value="Genomic_DNA"/>
</dbReference>
<reference evidence="2" key="1">
    <citation type="submission" date="2021-06" db="EMBL/GenBank/DDBJ databases">
        <title>Comparative genomics, transcriptomics and evolutionary studies reveal genomic signatures of adaptation to plant cell wall in hemibiotrophic fungi.</title>
        <authorList>
            <consortium name="DOE Joint Genome Institute"/>
            <person name="Baroncelli R."/>
            <person name="Diaz J.F."/>
            <person name="Benocci T."/>
            <person name="Peng M."/>
            <person name="Battaglia E."/>
            <person name="Haridas S."/>
            <person name="Andreopoulos W."/>
            <person name="Labutti K."/>
            <person name="Pangilinan J."/>
            <person name="Floch G.L."/>
            <person name="Makela M.R."/>
            <person name="Henrissat B."/>
            <person name="Grigoriev I.V."/>
            <person name="Crouch J.A."/>
            <person name="De Vries R.P."/>
            <person name="Sukno S.A."/>
            <person name="Thon M.R."/>
        </authorList>
    </citation>
    <scope>NUCLEOTIDE SEQUENCE</scope>
    <source>
        <strain evidence="2">CBS 125086</strain>
    </source>
</reference>
<evidence type="ECO:0000256" key="1">
    <source>
        <dbReference type="SAM" id="MobiDB-lite"/>
    </source>
</evidence>
<feature type="region of interest" description="Disordered" evidence="1">
    <location>
        <begin position="84"/>
        <end position="137"/>
    </location>
</feature>
<sequence length="137" mass="15033">MLKSWTLTVASFLSKKGKKNRGNKKEKIYYGRKPFSRAPYVPETPSSSFASSLLGNCVSLALHHDSNPQTPASHLAHSVLSAERAARRTVREPTAPAATVNPAPSHDPAWFHTRPRTGSQKKLTATVKWSTSPSRRA</sequence>
<dbReference type="GeneID" id="85439157"/>
<feature type="compositionally biased region" description="Low complexity" evidence="1">
    <location>
        <begin position="93"/>
        <end position="104"/>
    </location>
</feature>
<keyword evidence="3" id="KW-1185">Reference proteome</keyword>
<proteinExistence type="predicted"/>
<accession>A0AAD8Q7T1</accession>
<gene>
    <name evidence="2" type="ORF">LY79DRAFT_51729</name>
</gene>
<evidence type="ECO:0000313" key="3">
    <source>
        <dbReference type="Proteomes" id="UP001230504"/>
    </source>
</evidence>
<feature type="compositionally biased region" description="Polar residues" evidence="1">
    <location>
        <begin position="116"/>
        <end position="137"/>
    </location>
</feature>
<dbReference type="RefSeq" id="XP_060417566.1">
    <property type="nucleotide sequence ID" value="XM_060554917.1"/>
</dbReference>
<evidence type="ECO:0000313" key="2">
    <source>
        <dbReference type="EMBL" id="KAK1596713.1"/>
    </source>
</evidence>
<protein>
    <submittedName>
        <fullName evidence="2">Uncharacterized protein</fullName>
    </submittedName>
</protein>
<comment type="caution">
    <text evidence="2">The sequence shown here is derived from an EMBL/GenBank/DDBJ whole genome shotgun (WGS) entry which is preliminary data.</text>
</comment>
<organism evidence="2 3">
    <name type="scientific">Colletotrichum navitas</name>
    <dbReference type="NCBI Taxonomy" id="681940"/>
    <lineage>
        <taxon>Eukaryota</taxon>
        <taxon>Fungi</taxon>
        <taxon>Dikarya</taxon>
        <taxon>Ascomycota</taxon>
        <taxon>Pezizomycotina</taxon>
        <taxon>Sordariomycetes</taxon>
        <taxon>Hypocreomycetidae</taxon>
        <taxon>Glomerellales</taxon>
        <taxon>Glomerellaceae</taxon>
        <taxon>Colletotrichum</taxon>
        <taxon>Colletotrichum graminicola species complex</taxon>
    </lineage>
</organism>
<dbReference type="Proteomes" id="UP001230504">
    <property type="component" value="Unassembled WGS sequence"/>
</dbReference>
<name>A0AAD8Q7T1_9PEZI</name>
<dbReference type="AlphaFoldDB" id="A0AAD8Q7T1"/>